<evidence type="ECO:0000256" key="2">
    <source>
        <dbReference type="ARBA" id="ARBA00022679"/>
    </source>
</evidence>
<proteinExistence type="predicted"/>
<dbReference type="Pfam" id="PF08543">
    <property type="entry name" value="Phos_pyr_kin"/>
    <property type="match status" value="1"/>
</dbReference>
<reference evidence="7 8" key="1">
    <citation type="submission" date="2018-10" db="EMBL/GenBank/DDBJ databases">
        <authorList>
            <consortium name="Molecular Microbiology and Infection Unit (UMMI)"/>
            <person name="Machado M."/>
        </authorList>
    </citation>
    <scope>NUCLEOTIDE SEQUENCE [LARGE SCALE GENOMIC DNA]</scope>
    <source>
        <strain evidence="7">FMV2238.02</strain>
    </source>
</reference>
<gene>
    <name evidence="7" type="primary">pdxY</name>
    <name evidence="7" type="ORF">FMV2238Y02_06830</name>
</gene>
<dbReference type="AlphaFoldDB" id="A0A3P5Y821"/>
<keyword evidence="5" id="KW-0067">ATP-binding</keyword>
<dbReference type="GO" id="GO:0005524">
    <property type="term" value="F:ATP binding"/>
    <property type="evidence" value="ECO:0007669"/>
    <property type="project" value="UniProtKB-KW"/>
</dbReference>
<keyword evidence="3" id="KW-0547">Nucleotide-binding</keyword>
<dbReference type="NCBIfam" id="NF005491">
    <property type="entry name" value="PRK07105.1"/>
    <property type="match status" value="1"/>
</dbReference>
<name>A0A3P5Y821_STRCB</name>
<dbReference type="GO" id="GO:0005829">
    <property type="term" value="C:cytosol"/>
    <property type="evidence" value="ECO:0007669"/>
    <property type="project" value="TreeGrafter"/>
</dbReference>
<dbReference type="InterPro" id="IPR013749">
    <property type="entry name" value="PM/HMP-P_kinase-1"/>
</dbReference>
<dbReference type="GO" id="GO:0008478">
    <property type="term" value="F:pyridoxal kinase activity"/>
    <property type="evidence" value="ECO:0007669"/>
    <property type="project" value="UniProtKB-EC"/>
</dbReference>
<evidence type="ECO:0000256" key="1">
    <source>
        <dbReference type="ARBA" id="ARBA00012104"/>
    </source>
</evidence>
<organism evidence="7 8">
    <name type="scientific">Streptococcus canis</name>
    <dbReference type="NCBI Taxonomy" id="1329"/>
    <lineage>
        <taxon>Bacteria</taxon>
        <taxon>Bacillati</taxon>
        <taxon>Bacillota</taxon>
        <taxon>Bacilli</taxon>
        <taxon>Lactobacillales</taxon>
        <taxon>Streptococcaceae</taxon>
        <taxon>Streptococcus</taxon>
    </lineage>
</organism>
<dbReference type="GO" id="GO:0009443">
    <property type="term" value="P:pyridoxal 5'-phosphate salvage"/>
    <property type="evidence" value="ECO:0007669"/>
    <property type="project" value="InterPro"/>
</dbReference>
<dbReference type="PANTHER" id="PTHR10534:SF2">
    <property type="entry name" value="PYRIDOXAL KINASE"/>
    <property type="match status" value="1"/>
</dbReference>
<dbReference type="InterPro" id="IPR004625">
    <property type="entry name" value="PyrdxlKinase"/>
</dbReference>
<keyword evidence="2 7" id="KW-0808">Transferase</keyword>
<dbReference type="PANTHER" id="PTHR10534">
    <property type="entry name" value="PYRIDOXAL KINASE"/>
    <property type="match status" value="1"/>
</dbReference>
<dbReference type="EMBL" id="UXEP01000008">
    <property type="protein sequence ID" value="VDC42244.1"/>
    <property type="molecule type" value="Genomic_DNA"/>
</dbReference>
<protein>
    <recommendedName>
        <fullName evidence="1">pyridoxal kinase</fullName>
        <ecNumber evidence="1">2.7.1.35</ecNumber>
    </recommendedName>
</protein>
<dbReference type="SUPFAM" id="SSF53613">
    <property type="entry name" value="Ribokinase-like"/>
    <property type="match status" value="1"/>
</dbReference>
<dbReference type="RefSeq" id="WP_125074003.1">
    <property type="nucleotide sequence ID" value="NZ_CP053792.1"/>
</dbReference>
<dbReference type="InterPro" id="IPR029056">
    <property type="entry name" value="Ribokinase-like"/>
</dbReference>
<feature type="domain" description="Pyridoxamine kinase/Phosphomethylpyrimidine kinase" evidence="6">
    <location>
        <begin position="69"/>
        <end position="256"/>
    </location>
</feature>
<dbReference type="Proteomes" id="UP000280759">
    <property type="component" value="Unassembled WGS sequence"/>
</dbReference>
<sequence>MKRIMVANDLVGLGKVALSASIPLMAACCMEQVLLPTCLFSSHTGGGQTPLKHSTSTFLDGFLLAWEQNDLKFDSLFVGYLNQVEDANKILAFVSRKNMPLVLDPIMADQGRLYSGLSEQHLKAMRSLAQKADLILPNITEACLLTQTPYLEESYRRSDIKELAIKLTNLGPKEAIISGVSFEEGQIGFAYYQANHNQLTYHFGKQFPEHFYGTGDIASAIIASGFSYQLPLGDILELTVSFLEKSLETTLDLKRNIAFGIAYESHLAYLITSFQQLLEENHDISKISSSH</sequence>
<dbReference type="EC" id="2.7.1.35" evidence="1"/>
<evidence type="ECO:0000256" key="5">
    <source>
        <dbReference type="ARBA" id="ARBA00022840"/>
    </source>
</evidence>
<evidence type="ECO:0000259" key="6">
    <source>
        <dbReference type="Pfam" id="PF08543"/>
    </source>
</evidence>
<evidence type="ECO:0000313" key="8">
    <source>
        <dbReference type="Proteomes" id="UP000280759"/>
    </source>
</evidence>
<evidence type="ECO:0000313" key="7">
    <source>
        <dbReference type="EMBL" id="VDC42244.1"/>
    </source>
</evidence>
<dbReference type="Gene3D" id="3.40.1190.20">
    <property type="match status" value="1"/>
</dbReference>
<keyword evidence="4 7" id="KW-0418">Kinase</keyword>
<evidence type="ECO:0000256" key="4">
    <source>
        <dbReference type="ARBA" id="ARBA00022777"/>
    </source>
</evidence>
<dbReference type="PROSITE" id="PS51257">
    <property type="entry name" value="PROKAR_LIPOPROTEIN"/>
    <property type="match status" value="1"/>
</dbReference>
<evidence type="ECO:0000256" key="3">
    <source>
        <dbReference type="ARBA" id="ARBA00022741"/>
    </source>
</evidence>
<keyword evidence="8" id="KW-1185">Reference proteome</keyword>
<accession>A0A3P5Y821</accession>